<dbReference type="AlphaFoldDB" id="A0A2W5S373"/>
<dbReference type="EMBL" id="QFPP01000293">
    <property type="protein sequence ID" value="PZQ69590.1"/>
    <property type="molecule type" value="Genomic_DNA"/>
</dbReference>
<reference evidence="1 2" key="1">
    <citation type="submission" date="2017-08" db="EMBL/GenBank/DDBJ databases">
        <title>Infants hospitalized years apart are colonized by the same room-sourced microbial strains.</title>
        <authorList>
            <person name="Brooks B."/>
            <person name="Olm M.R."/>
            <person name="Firek B.A."/>
            <person name="Baker R."/>
            <person name="Thomas B.C."/>
            <person name="Morowitz M.J."/>
            <person name="Banfield J.F."/>
        </authorList>
    </citation>
    <scope>NUCLEOTIDE SEQUENCE [LARGE SCALE GENOMIC DNA]</scope>
    <source>
        <strain evidence="1">S2_005_003_R2_41</strain>
    </source>
</reference>
<name>A0A2W5S373_VARPD</name>
<evidence type="ECO:0000313" key="2">
    <source>
        <dbReference type="Proteomes" id="UP000249135"/>
    </source>
</evidence>
<protein>
    <submittedName>
        <fullName evidence="1">Uncharacterized protein</fullName>
    </submittedName>
</protein>
<dbReference type="Proteomes" id="UP000249135">
    <property type="component" value="Unassembled WGS sequence"/>
</dbReference>
<organism evidence="1 2">
    <name type="scientific">Variovorax paradoxus</name>
    <dbReference type="NCBI Taxonomy" id="34073"/>
    <lineage>
        <taxon>Bacteria</taxon>
        <taxon>Pseudomonadati</taxon>
        <taxon>Pseudomonadota</taxon>
        <taxon>Betaproteobacteria</taxon>
        <taxon>Burkholderiales</taxon>
        <taxon>Comamonadaceae</taxon>
        <taxon>Variovorax</taxon>
    </lineage>
</organism>
<sequence>MVTPRFRNIALTVHELEDGEFHWVLMEAVDGAVDDVLPYMVLETAVHPQPNYSSALVAGVAAMRRLFGGEGPRRDGGGPTLF</sequence>
<accession>A0A2W5S373</accession>
<comment type="caution">
    <text evidence="1">The sequence shown here is derived from an EMBL/GenBank/DDBJ whole genome shotgun (WGS) entry which is preliminary data.</text>
</comment>
<evidence type="ECO:0000313" key="1">
    <source>
        <dbReference type="EMBL" id="PZQ69590.1"/>
    </source>
</evidence>
<proteinExistence type="predicted"/>
<gene>
    <name evidence="1" type="ORF">DI563_19415</name>
</gene>